<sequence length="200" mass="23544">MDKFTLSIYIVQHYEGTTPMKLQKLLYYCYVWQLVAGKKSFEANFEAWQHGPVEPDIYYKYKHFGREPITDMDFISAKPAAEIHFILESYAVLSAIELSKTTHLENPWKKYVKEGGRIPDQELTAFYQQQPFAWNFPLNNKTAQKYYPPKTAGHYSFTFDMKKDYVPEYSSLEEYLEGVKTAKKQLNEIAFESWHCEPVS</sequence>
<dbReference type="EMBL" id="CP027806">
    <property type="protein sequence ID" value="AXJ02504.1"/>
    <property type="molecule type" value="Genomic_DNA"/>
</dbReference>
<dbReference type="Pfam" id="PF13274">
    <property type="entry name" value="SocA_Panacea"/>
    <property type="match status" value="1"/>
</dbReference>
<dbReference type="InterPro" id="IPR025272">
    <property type="entry name" value="SocA_Panacea"/>
</dbReference>
<organism evidence="2 3">
    <name type="scientific">Cyclonatronum proteinivorum</name>
    <dbReference type="NCBI Taxonomy" id="1457365"/>
    <lineage>
        <taxon>Bacteria</taxon>
        <taxon>Pseudomonadati</taxon>
        <taxon>Balneolota</taxon>
        <taxon>Balneolia</taxon>
        <taxon>Balneolales</taxon>
        <taxon>Cyclonatronaceae</taxon>
        <taxon>Cyclonatronum</taxon>
    </lineage>
</organism>
<evidence type="ECO:0000259" key="1">
    <source>
        <dbReference type="Pfam" id="PF13274"/>
    </source>
</evidence>
<reference evidence="2 3" key="1">
    <citation type="submission" date="2018-03" db="EMBL/GenBank/DDBJ databases">
        <title>Phenotypic and genomic properties of Cyclonatronum proteinivorum gen. nov., sp. nov., a haloalkaliphilic bacteroidete from soda lakes possessing Na+-translocating rhodopsin.</title>
        <authorList>
            <person name="Toshchakov S.V."/>
            <person name="Korzhenkov A."/>
            <person name="Samarov N.I."/>
            <person name="Kublanov I.V."/>
            <person name="Muntyan M.S."/>
            <person name="Sorokin D.Y."/>
        </authorList>
    </citation>
    <scope>NUCLEOTIDE SEQUENCE [LARGE SCALE GENOMIC DNA]</scope>
    <source>
        <strain evidence="2 3">Omega</strain>
    </source>
</reference>
<proteinExistence type="predicted"/>
<protein>
    <submittedName>
        <fullName evidence="2">Putative phage-associated protein</fullName>
    </submittedName>
</protein>
<evidence type="ECO:0000313" key="2">
    <source>
        <dbReference type="EMBL" id="AXJ02504.1"/>
    </source>
</evidence>
<feature type="domain" description="Antitoxin SocA-like Panacea" evidence="1">
    <location>
        <begin position="22"/>
        <end position="109"/>
    </location>
</feature>
<dbReference type="RefSeq" id="WP_114985584.1">
    <property type="nucleotide sequence ID" value="NZ_CP027806.1"/>
</dbReference>
<gene>
    <name evidence="2" type="ORF">CYPRO_3271</name>
</gene>
<dbReference type="Proteomes" id="UP000254808">
    <property type="component" value="Chromosome"/>
</dbReference>
<evidence type="ECO:0000313" key="3">
    <source>
        <dbReference type="Proteomes" id="UP000254808"/>
    </source>
</evidence>
<accession>A0A345UPV2</accession>
<keyword evidence="3" id="KW-1185">Reference proteome</keyword>
<name>A0A345UPV2_9BACT</name>
<dbReference type="AlphaFoldDB" id="A0A345UPV2"/>
<dbReference type="KEGG" id="cprv:CYPRO_3271"/>
<dbReference type="OrthoDB" id="9799173at2"/>